<organism evidence="1">
    <name type="scientific">Enterobacter sp. HP19</name>
    <dbReference type="NCBI Taxonomy" id="1811975"/>
    <lineage>
        <taxon>Bacteria</taxon>
        <taxon>Pseudomonadati</taxon>
        <taxon>Pseudomonadota</taxon>
        <taxon>Gammaproteobacteria</taxon>
        <taxon>Enterobacterales</taxon>
        <taxon>Enterobacteriaceae</taxon>
        <taxon>Enterobacter</taxon>
    </lineage>
</organism>
<reference evidence="1" key="1">
    <citation type="submission" date="2017-09" db="EMBL/GenBank/DDBJ databases">
        <title>Bacteria from fildes peninsula of king george island (maritime Antarctica), carry class 1 integrons and antibiotic resistance cassettes in conjugative plasmids.</title>
        <authorList>
            <person name="Antelo V.B."/>
            <person name="Batista S.B."/>
            <person name="Guerout A.M."/>
            <person name="Mazel D."/>
            <person name="Romero V."/>
            <person name="Sotelo Silveira J."/>
        </authorList>
    </citation>
    <scope>NUCLEOTIDE SEQUENCE</scope>
    <source>
        <strain evidence="1">HP19</strain>
        <plasmid evidence="1">unnamed</plasmid>
    </source>
</reference>
<accession>A0A2H4UE62</accession>
<protein>
    <submittedName>
        <fullName evidence="1">Uncharacterized protein</fullName>
    </submittedName>
</protein>
<proteinExistence type="predicted"/>
<sequence>MNSVFALRVDPVNNSCRVKSAFCRGSSARRAFVAGTERLSSGLSDYPRCSVSREGVINTTMRLTPP</sequence>
<name>A0A2H4UE62_9ENTR</name>
<evidence type="ECO:0000313" key="1">
    <source>
        <dbReference type="EMBL" id="ATZ71545.1"/>
    </source>
</evidence>
<keyword evidence="1" id="KW-0614">Plasmid</keyword>
<geneLocation type="plasmid" evidence="1">
    <name>unnamed</name>
</geneLocation>
<dbReference type="EMBL" id="MF957309">
    <property type="protein sequence ID" value="ATZ71545.1"/>
    <property type="molecule type" value="Genomic_DNA"/>
</dbReference>
<dbReference type="AlphaFoldDB" id="A0A2H4UE62"/>